<dbReference type="SUPFAM" id="SSF52833">
    <property type="entry name" value="Thioredoxin-like"/>
    <property type="match status" value="1"/>
</dbReference>
<dbReference type="Pfam" id="PF14561">
    <property type="entry name" value="TPR_20"/>
    <property type="match status" value="1"/>
</dbReference>
<dbReference type="PROSITE" id="PS00194">
    <property type="entry name" value="THIOREDOXIN_1"/>
    <property type="match status" value="1"/>
</dbReference>
<dbReference type="InterPro" id="IPR036249">
    <property type="entry name" value="Thioredoxin-like_sf"/>
</dbReference>
<gene>
    <name evidence="8" type="primary">trxA</name>
    <name evidence="8" type="ORF">CVT23_06165</name>
</gene>
<dbReference type="RefSeq" id="WP_109792626.1">
    <property type="nucleotide sequence ID" value="NZ_PHIG01000025.1"/>
</dbReference>
<dbReference type="GO" id="GO:0006950">
    <property type="term" value="P:response to stress"/>
    <property type="evidence" value="ECO:0007669"/>
    <property type="project" value="UniProtKB-ARBA"/>
</dbReference>
<evidence type="ECO:0000256" key="3">
    <source>
        <dbReference type="ARBA" id="ARBA00022982"/>
    </source>
</evidence>
<dbReference type="SUPFAM" id="SSF48452">
    <property type="entry name" value="TPR-like"/>
    <property type="match status" value="1"/>
</dbReference>
<proteinExistence type="inferred from homology"/>
<evidence type="ECO:0000256" key="5">
    <source>
        <dbReference type="ARBA" id="ARBA00023284"/>
    </source>
</evidence>
<evidence type="ECO:0000256" key="6">
    <source>
        <dbReference type="NCBIfam" id="TIGR01068"/>
    </source>
</evidence>
<evidence type="ECO:0000313" key="9">
    <source>
        <dbReference type="Proteomes" id="UP000229498"/>
    </source>
</evidence>
<dbReference type="Pfam" id="PF14559">
    <property type="entry name" value="TPR_19"/>
    <property type="match status" value="1"/>
</dbReference>
<dbReference type="OrthoDB" id="9790390at2"/>
<dbReference type="Gene3D" id="3.40.30.10">
    <property type="entry name" value="Glutaredoxin"/>
    <property type="match status" value="1"/>
</dbReference>
<dbReference type="GO" id="GO:0045454">
    <property type="term" value="P:cell redox homeostasis"/>
    <property type="evidence" value="ECO:0007669"/>
    <property type="project" value="TreeGrafter"/>
</dbReference>
<reference evidence="8 9" key="1">
    <citation type="submission" date="2017-11" db="EMBL/GenBank/DDBJ databases">
        <title>Draft genome sequence of Rhizobiales bacterium SY3-13.</title>
        <authorList>
            <person name="Sun C."/>
        </authorList>
    </citation>
    <scope>NUCLEOTIDE SEQUENCE [LARGE SCALE GENOMIC DNA]</scope>
    <source>
        <strain evidence="8 9">SY3-13</strain>
    </source>
</reference>
<comment type="caution">
    <text evidence="8">The sequence shown here is derived from an EMBL/GenBank/DDBJ whole genome shotgun (WGS) entry which is preliminary data.</text>
</comment>
<dbReference type="GO" id="GO:0005829">
    <property type="term" value="C:cytosol"/>
    <property type="evidence" value="ECO:0007669"/>
    <property type="project" value="TreeGrafter"/>
</dbReference>
<evidence type="ECO:0000256" key="4">
    <source>
        <dbReference type="ARBA" id="ARBA00023157"/>
    </source>
</evidence>
<dbReference type="PANTHER" id="PTHR45663:SF11">
    <property type="entry name" value="GEO12009P1"/>
    <property type="match status" value="1"/>
</dbReference>
<accession>A0A2M9G4D1</accession>
<keyword evidence="9" id="KW-1185">Reference proteome</keyword>
<keyword evidence="3" id="KW-0249">Electron transport</keyword>
<dbReference type="GO" id="GO:0015035">
    <property type="term" value="F:protein-disulfide reductase activity"/>
    <property type="evidence" value="ECO:0007669"/>
    <property type="project" value="UniProtKB-UniRule"/>
</dbReference>
<evidence type="ECO:0000259" key="7">
    <source>
        <dbReference type="PROSITE" id="PS51352"/>
    </source>
</evidence>
<dbReference type="AlphaFoldDB" id="A0A2M9G4D1"/>
<dbReference type="NCBIfam" id="TIGR01068">
    <property type="entry name" value="thioredoxin"/>
    <property type="match status" value="1"/>
</dbReference>
<protein>
    <recommendedName>
        <fullName evidence="6">Thioredoxin</fullName>
    </recommendedName>
</protein>
<dbReference type="InterPro" id="IPR013766">
    <property type="entry name" value="Thioredoxin_domain"/>
</dbReference>
<evidence type="ECO:0000256" key="1">
    <source>
        <dbReference type="ARBA" id="ARBA00008987"/>
    </source>
</evidence>
<dbReference type="FunFam" id="3.40.30.10:FF:000001">
    <property type="entry name" value="Thioredoxin"/>
    <property type="match status" value="1"/>
</dbReference>
<dbReference type="CDD" id="cd02956">
    <property type="entry name" value="ybbN"/>
    <property type="match status" value="1"/>
</dbReference>
<dbReference type="Gene3D" id="1.25.40.10">
    <property type="entry name" value="Tetratricopeptide repeat domain"/>
    <property type="match status" value="2"/>
</dbReference>
<feature type="domain" description="Thioredoxin" evidence="7">
    <location>
        <begin position="8"/>
        <end position="126"/>
    </location>
</feature>
<keyword evidence="4" id="KW-1015">Disulfide bond</keyword>
<keyword evidence="5" id="KW-0676">Redox-active center</keyword>
<organism evidence="8 9">
    <name type="scientific">Minwuia thermotolerans</name>
    <dbReference type="NCBI Taxonomy" id="2056226"/>
    <lineage>
        <taxon>Bacteria</taxon>
        <taxon>Pseudomonadati</taxon>
        <taxon>Pseudomonadota</taxon>
        <taxon>Alphaproteobacteria</taxon>
        <taxon>Minwuiales</taxon>
        <taxon>Minwuiaceae</taxon>
        <taxon>Minwuia</taxon>
    </lineage>
</organism>
<name>A0A2M9G4D1_9PROT</name>
<dbReference type="PRINTS" id="PR00421">
    <property type="entry name" value="THIOREDOXIN"/>
</dbReference>
<dbReference type="InterPro" id="IPR017937">
    <property type="entry name" value="Thioredoxin_CS"/>
</dbReference>
<comment type="similarity">
    <text evidence="1">Belongs to the thioredoxin family.</text>
</comment>
<dbReference type="PANTHER" id="PTHR45663">
    <property type="entry name" value="GEO12009P1"/>
    <property type="match status" value="1"/>
</dbReference>
<dbReference type="EMBL" id="PHIG01000025">
    <property type="protein sequence ID" value="PJK30526.1"/>
    <property type="molecule type" value="Genomic_DNA"/>
</dbReference>
<dbReference type="Pfam" id="PF00085">
    <property type="entry name" value="Thioredoxin"/>
    <property type="match status" value="1"/>
</dbReference>
<sequence>METIIGGADSGAAPAAGDLIKDTDTRNFMADVVEASREQPVLVDFWAPWCGPCKQLTPILEKVVQQAGGKVKLVKINVDENQQIAQQMRIQSIPAVFAFQDGQPVDGFMGALPESQIREFIDRIAGGIGPSPAEQLIEAASAAREEGDFATAARAYAQLLQEQPESPEGFAGLIRCYVELGELDAAQEVLDQVPVAISLHGEISGAKAALDLARNTGDPAGSEEVDRLQAELDGKPSDSQVRYDLAEALLSAGRREEAVEHLLHIFEHDREWNEDAARKKLVQLFEAWGPKDPLTRPTRRRLSALLLS</sequence>
<keyword evidence="2" id="KW-0813">Transport</keyword>
<dbReference type="InterPro" id="IPR011990">
    <property type="entry name" value="TPR-like_helical_dom_sf"/>
</dbReference>
<dbReference type="Proteomes" id="UP000229498">
    <property type="component" value="Unassembled WGS sequence"/>
</dbReference>
<dbReference type="PROSITE" id="PS51352">
    <property type="entry name" value="THIOREDOXIN_2"/>
    <property type="match status" value="1"/>
</dbReference>
<evidence type="ECO:0000256" key="2">
    <source>
        <dbReference type="ARBA" id="ARBA00022448"/>
    </source>
</evidence>
<evidence type="ECO:0000313" key="8">
    <source>
        <dbReference type="EMBL" id="PJK30526.1"/>
    </source>
</evidence>
<dbReference type="InterPro" id="IPR005746">
    <property type="entry name" value="Thioredoxin"/>
</dbReference>